<proteinExistence type="predicted"/>
<gene>
    <name evidence="2" type="ORF">LCGC14_2271490</name>
</gene>
<name>A0A0F9DJ48_9ZZZZ</name>
<keyword evidence="1" id="KW-0812">Transmembrane</keyword>
<keyword evidence="1" id="KW-0472">Membrane</keyword>
<dbReference type="AlphaFoldDB" id="A0A0F9DJ48"/>
<reference evidence="2" key="1">
    <citation type="journal article" date="2015" name="Nature">
        <title>Complex archaea that bridge the gap between prokaryotes and eukaryotes.</title>
        <authorList>
            <person name="Spang A."/>
            <person name="Saw J.H."/>
            <person name="Jorgensen S.L."/>
            <person name="Zaremba-Niedzwiedzka K."/>
            <person name="Martijn J."/>
            <person name="Lind A.E."/>
            <person name="van Eijk R."/>
            <person name="Schleper C."/>
            <person name="Guy L."/>
            <person name="Ettema T.J."/>
        </authorList>
    </citation>
    <scope>NUCLEOTIDE SEQUENCE</scope>
</reference>
<evidence type="ECO:0000256" key="1">
    <source>
        <dbReference type="SAM" id="Phobius"/>
    </source>
</evidence>
<evidence type="ECO:0008006" key="3">
    <source>
        <dbReference type="Google" id="ProtNLM"/>
    </source>
</evidence>
<accession>A0A0F9DJ48</accession>
<sequence>MENQMKKNMNISSLNSLKKWVLKEFRKELVLDKLYHFEIQTFGQHQKDIRDINRWYILKVKGIKIITLIICTVLLFLFFISCATTSLHSPKPNKPGKFSIGAHGGYIIMVADGEFEPYMPMGNITMRIGIFNGGELGLNIGTIGGDLAFKYGFMDYENPFQLSVFGGAGLYMYQMLHLNIGILTGYEISKYINIYGGYRQFFYPAVFSEFDSLGTGDIIVGFELFPKKIFSPMLEFDYNFFMFDPELNEMQMGYFIINAGFNINF</sequence>
<organism evidence="2">
    <name type="scientific">marine sediment metagenome</name>
    <dbReference type="NCBI Taxonomy" id="412755"/>
    <lineage>
        <taxon>unclassified sequences</taxon>
        <taxon>metagenomes</taxon>
        <taxon>ecological metagenomes</taxon>
    </lineage>
</organism>
<feature type="transmembrane region" description="Helical" evidence="1">
    <location>
        <begin position="65"/>
        <end position="87"/>
    </location>
</feature>
<protein>
    <recommendedName>
        <fullName evidence="3">Outer membrane protein beta-barrel domain-containing protein</fullName>
    </recommendedName>
</protein>
<comment type="caution">
    <text evidence="2">The sequence shown here is derived from an EMBL/GenBank/DDBJ whole genome shotgun (WGS) entry which is preliminary data.</text>
</comment>
<dbReference type="EMBL" id="LAZR01031412">
    <property type="protein sequence ID" value="KKL53831.1"/>
    <property type="molecule type" value="Genomic_DNA"/>
</dbReference>
<evidence type="ECO:0000313" key="2">
    <source>
        <dbReference type="EMBL" id="KKL53831.1"/>
    </source>
</evidence>
<keyword evidence="1" id="KW-1133">Transmembrane helix</keyword>